<feature type="compositionally biased region" description="Polar residues" evidence="8">
    <location>
        <begin position="1275"/>
        <end position="1287"/>
    </location>
</feature>
<dbReference type="GO" id="GO:0048167">
    <property type="term" value="P:regulation of synaptic plasticity"/>
    <property type="evidence" value="ECO:0007669"/>
    <property type="project" value="TreeGrafter"/>
</dbReference>
<feature type="compositionally biased region" description="Polar residues" evidence="8">
    <location>
        <begin position="1120"/>
        <end position="1131"/>
    </location>
</feature>
<evidence type="ECO:0000259" key="10">
    <source>
        <dbReference type="PROSITE" id="PS50106"/>
    </source>
</evidence>
<keyword evidence="2" id="KW-0677">Repeat</keyword>
<feature type="compositionally biased region" description="Low complexity" evidence="8">
    <location>
        <begin position="1033"/>
        <end position="1045"/>
    </location>
</feature>
<evidence type="ECO:0000256" key="8">
    <source>
        <dbReference type="SAM" id="MobiDB-lite"/>
    </source>
</evidence>
<feature type="compositionally biased region" description="Gly residues" evidence="8">
    <location>
        <begin position="438"/>
        <end position="450"/>
    </location>
</feature>
<dbReference type="RefSeq" id="XP_028968734.1">
    <property type="nucleotide sequence ID" value="XM_029112901.1"/>
</dbReference>
<dbReference type="InterPro" id="IPR011011">
    <property type="entry name" value="Znf_FYVE_PHD"/>
</dbReference>
<evidence type="ECO:0000259" key="9">
    <source>
        <dbReference type="PROSITE" id="PS50004"/>
    </source>
</evidence>
<feature type="compositionally biased region" description="Low complexity" evidence="8">
    <location>
        <begin position="1480"/>
        <end position="1494"/>
    </location>
</feature>
<dbReference type="SUPFAM" id="SSF57903">
    <property type="entry name" value="FYVE/PHD zinc finger"/>
    <property type="match status" value="1"/>
</dbReference>
<keyword evidence="4" id="KW-0862">Zinc</keyword>
<feature type="region of interest" description="Disordered" evidence="8">
    <location>
        <begin position="1093"/>
        <end position="1367"/>
    </location>
</feature>
<dbReference type="GO" id="GO:0042391">
    <property type="term" value="P:regulation of membrane potential"/>
    <property type="evidence" value="ECO:0007669"/>
    <property type="project" value="TreeGrafter"/>
</dbReference>
<dbReference type="Proteomes" id="UP000694867">
    <property type="component" value="Unplaced"/>
</dbReference>
<dbReference type="PANTHER" id="PTHR12157">
    <property type="entry name" value="REGULATING SYNAPTIC MEMBRANE EXOCYTOSIS PROTEIN"/>
    <property type="match status" value="1"/>
</dbReference>
<feature type="region of interest" description="Disordered" evidence="8">
    <location>
        <begin position="677"/>
        <end position="701"/>
    </location>
</feature>
<dbReference type="InterPro" id="IPR000008">
    <property type="entry name" value="C2_dom"/>
</dbReference>
<evidence type="ECO:0000256" key="5">
    <source>
        <dbReference type="ARBA" id="ARBA00023018"/>
    </source>
</evidence>
<feature type="compositionally biased region" description="Low complexity" evidence="8">
    <location>
        <begin position="1295"/>
        <end position="1309"/>
    </location>
</feature>
<reference evidence="14" key="1">
    <citation type="submission" date="2025-08" db="UniProtKB">
        <authorList>
            <consortium name="RefSeq"/>
        </authorList>
    </citation>
    <scope>IDENTIFICATION</scope>
</reference>
<dbReference type="InterPro" id="IPR017455">
    <property type="entry name" value="Znf_FYVE-rel"/>
</dbReference>
<dbReference type="GO" id="GO:0006886">
    <property type="term" value="P:intracellular protein transport"/>
    <property type="evidence" value="ECO:0007669"/>
    <property type="project" value="InterPro"/>
</dbReference>
<feature type="compositionally biased region" description="Polar residues" evidence="8">
    <location>
        <begin position="1058"/>
        <end position="1069"/>
    </location>
</feature>
<feature type="domain" description="C2" evidence="9">
    <location>
        <begin position="1538"/>
        <end position="1664"/>
    </location>
</feature>
<name>A0AAJ7SHG5_9ACAR</name>
<feature type="region of interest" description="Disordered" evidence="8">
    <location>
        <begin position="1379"/>
        <end position="1502"/>
    </location>
</feature>
<protein>
    <submittedName>
        <fullName evidence="14">Regulating synaptic membrane exocytosis protein 1</fullName>
    </submittedName>
</protein>
<dbReference type="FunFam" id="2.60.40.150:FF:000188">
    <property type="entry name" value="Uncharacterized protein, isoform D"/>
    <property type="match status" value="1"/>
</dbReference>
<dbReference type="Pfam" id="PF00168">
    <property type="entry name" value="C2"/>
    <property type="match status" value="2"/>
</dbReference>
<dbReference type="CDD" id="cd04031">
    <property type="entry name" value="C2A_RIM1alpha"/>
    <property type="match status" value="1"/>
</dbReference>
<dbReference type="Gene3D" id="2.60.40.150">
    <property type="entry name" value="C2 domain"/>
    <property type="match status" value="2"/>
</dbReference>
<feature type="compositionally biased region" description="Basic and acidic residues" evidence="8">
    <location>
        <begin position="1315"/>
        <end position="1334"/>
    </location>
</feature>
<evidence type="ECO:0000256" key="1">
    <source>
        <dbReference type="ARBA" id="ARBA00022723"/>
    </source>
</evidence>
<dbReference type="PROSITE" id="PS50916">
    <property type="entry name" value="RABBD"/>
    <property type="match status" value="1"/>
</dbReference>
<dbReference type="SUPFAM" id="SSF50156">
    <property type="entry name" value="PDZ domain-like"/>
    <property type="match status" value="1"/>
</dbReference>
<feature type="compositionally biased region" description="Low complexity" evidence="8">
    <location>
        <begin position="93"/>
        <end position="109"/>
    </location>
</feature>
<feature type="compositionally biased region" description="Low complexity" evidence="8">
    <location>
        <begin position="500"/>
        <end position="513"/>
    </location>
</feature>
<dbReference type="InterPro" id="IPR036034">
    <property type="entry name" value="PDZ_sf"/>
</dbReference>
<dbReference type="SUPFAM" id="SSF49562">
    <property type="entry name" value="C2 domain (Calcium/lipid-binding domain, CaLB)"/>
    <property type="match status" value="2"/>
</dbReference>
<gene>
    <name evidence="14" type="primary">LOC100901138</name>
</gene>
<dbReference type="InterPro" id="IPR010911">
    <property type="entry name" value="Rab_BD"/>
</dbReference>
<feature type="region of interest" description="Disordered" evidence="8">
    <location>
        <begin position="433"/>
        <end position="530"/>
    </location>
</feature>
<evidence type="ECO:0000313" key="13">
    <source>
        <dbReference type="Proteomes" id="UP000694867"/>
    </source>
</evidence>
<evidence type="ECO:0000256" key="6">
    <source>
        <dbReference type="ARBA" id="ARBA00034103"/>
    </source>
</evidence>
<feature type="domain" description="C2" evidence="9">
    <location>
        <begin position="748"/>
        <end position="886"/>
    </location>
</feature>
<feature type="compositionally biased region" description="Basic and acidic residues" evidence="8">
    <location>
        <begin position="1462"/>
        <end position="1474"/>
    </location>
</feature>
<proteinExistence type="predicted"/>
<feature type="compositionally biased region" description="Polar residues" evidence="8">
    <location>
        <begin position="1379"/>
        <end position="1388"/>
    </location>
</feature>
<dbReference type="Pfam" id="PF22601">
    <property type="entry name" value="RIM2a_ZnF"/>
    <property type="match status" value="1"/>
</dbReference>
<feature type="region of interest" description="Disordered" evidence="8">
    <location>
        <begin position="1015"/>
        <end position="1078"/>
    </location>
</feature>
<dbReference type="GO" id="GO:0008270">
    <property type="term" value="F:zinc ion binding"/>
    <property type="evidence" value="ECO:0007669"/>
    <property type="project" value="UniProtKB-KW"/>
</dbReference>
<feature type="compositionally biased region" description="Basic and acidic residues" evidence="8">
    <location>
        <begin position="1198"/>
        <end position="1248"/>
    </location>
</feature>
<feature type="compositionally biased region" description="Basic residues" evidence="8">
    <location>
        <begin position="1165"/>
        <end position="1174"/>
    </location>
</feature>
<dbReference type="InterPro" id="IPR054386">
    <property type="entry name" value="RIM_Znf"/>
</dbReference>
<accession>A0AAJ7SHG5</accession>
<sequence>MSNCLAGPGGTHPDLSHLTAEERLIIQGVLARQRAEEQKERDLLKRETDQVKQLESNIVTKIGQNARNPLEMLLGSASNQHQQQQQQHHHHQQQQQHQQQLQQHQQAQHMGPSGMGPHIMGPQSGSASQQAPPATCQLCLKTKFADGVGHICNYCNVRCCARCGGKVNLRSNKVIWVCILCRKKQELLIKSGQWINQPLNAMATNPQQQQQQQQQMNPQHSMSVLQRARSVEIPSGGPSYMGPGMAGNAAGMGTSVSGAGGLWRGRMGNSFNEYQDPYQQQQQQQNFNMMLNQNQTNQMGFGGYNAAQNRRGEFRRQLSAGNAEYGACYQQQQFATQPQIAQTQSQQNLTQPNQGAFGMPLLKNPTNLSNSFQNLFSRPFGKGQLQQQQQMQQQQQQLHTQNYQQQQMVAMGSQVGMGSAGIIDPTFPQVLGSHPNITGGGNSSGLGPGNQLGIANARTRGGMLRNDSLSSDQSYTESHHMHQHRRRHSRKLGKKKKRSSTSGMTAGTRSSSGRGRGSSDDELNSDCSSFGSIEDLESDFRREELFEGKFKRFPANPVNWRPSSNNPGILIGHMLLKKLPSGLGSQETPAQILGIKIVGGKILRNSRNKKTLGAIIERVRKGSTADVVGHLKPGDQVLEWNGHSLRQKTYEEVFEIIQASSQDLQVELIVSRPLVEGEEPMGYDPRGSKDTRRHSSATLLQGASSGLKRSDYLRKTSSTTYLPPAGSLGMGSRRRSITSMVSLGQDLLGGRIQIKLWYDAAQLQLVVTVVCAAELPPRLVAAGPSNPSMNLTEPRNPYAKLFLLPDRSDQSKRRTKTIAASDEPYWNQTFIYSPLRRSDLMQRALEVTVWDYDRYGANDFLGETIVDLANINIPFQDDINEEGEWYLLSMESNRYSGEGFLCGSTHIGHSASASVLRPAPRSSSAMLTTRQLMASSSARWYSEGEELSEWEAASLDEYDSPSMYLDSSGRQRVGSLDTLNLQSQGFSRRRPSFGGRAGLMTRGDTSFLHAVHPLDRATGSSGQPDALGGAGGLPPTSNTSMSSTTAAVSGHHIHPHHSLTSSLHGQPPSQIAHHQKHKASVLLRGCSLEEDDYHHQSGTLQPSAGGSNLSLRSLSPPRTFRSNSPTYSLSHETLIGQKRQLPPIPSGRYQRGDQSTLDLEERARQIKARMRRASRVGPSPVYVSDSELGVQSSSSYYSERERERMDQHYGDQMRGRDRHRESSMDRWERRDSRDHSEALHRGASDRRQSGSTTAADQHSRHHRGHGSGGQQASRTLSEFTLQENQSGGPVHPLTSSGRGSSNELSSVSGTMARDSGGRERRELTRRAESVEESTRTSSQSVSETKEGSEEGSLSDTTTANEDKLGGSSFEIADVSSYTSSHYAKANQTSSSSSHHGGHGHHGQSSQQQAGGGSGGAEKQHRGDHQQQASSSQQQQAAQQSKSKGARLGFRNRRKNKIGRGVHRSEEVAPDEVRHLVRQASSVSSDGEGSLSGDSATTWGASSVRGASSVTSVVIPPGGFVEGLGPGQLVGRQALASPSLGDIQMSFCDRKGNLEVEVIRARGLQTPPGGANVLPAPYVKVYLNNGNSIVAKAKTTAARRTLDPLFQQRLIFHEDYRGCLLQVTVWGDYGTSSGVRLKNDGKAFMGMAQINLDDLDLGRIVIGWYKLFHPTSLVNVVASQPD</sequence>
<dbReference type="SMART" id="SM00239">
    <property type="entry name" value="C2"/>
    <property type="match status" value="2"/>
</dbReference>
<feature type="region of interest" description="Disordered" evidence="8">
    <location>
        <begin position="77"/>
        <end position="128"/>
    </location>
</feature>
<keyword evidence="13" id="KW-1185">Reference proteome</keyword>
<dbReference type="GO" id="GO:0048791">
    <property type="term" value="P:calcium ion-regulated exocytosis of neurotransmitter"/>
    <property type="evidence" value="ECO:0007669"/>
    <property type="project" value="TreeGrafter"/>
</dbReference>
<evidence type="ECO:0000256" key="2">
    <source>
        <dbReference type="ARBA" id="ARBA00022737"/>
    </source>
</evidence>
<evidence type="ECO:0000259" key="11">
    <source>
        <dbReference type="PROSITE" id="PS50178"/>
    </source>
</evidence>
<evidence type="ECO:0000256" key="3">
    <source>
        <dbReference type="ARBA" id="ARBA00022771"/>
    </source>
</evidence>
<feature type="compositionally biased region" description="Low complexity" evidence="8">
    <location>
        <begin position="1425"/>
        <end position="1440"/>
    </location>
</feature>
<feature type="compositionally biased region" description="Polar residues" evidence="8">
    <location>
        <begin position="1096"/>
        <end position="1108"/>
    </location>
</feature>
<comment type="subcellular location">
    <subcellularLocation>
        <location evidence="6">Synapse</location>
    </subcellularLocation>
</comment>
<feature type="compositionally biased region" description="Basic residues" evidence="8">
    <location>
        <begin position="1449"/>
        <end position="1461"/>
    </location>
</feature>
<dbReference type="PANTHER" id="PTHR12157:SF21">
    <property type="entry name" value="RAB3 INTERACTING MOLECULE, ISOFORM F"/>
    <property type="match status" value="1"/>
</dbReference>
<dbReference type="PROSITE" id="PS50178">
    <property type="entry name" value="ZF_FYVE"/>
    <property type="match status" value="1"/>
</dbReference>
<dbReference type="GO" id="GO:0044325">
    <property type="term" value="F:transmembrane transporter binding"/>
    <property type="evidence" value="ECO:0007669"/>
    <property type="project" value="TreeGrafter"/>
</dbReference>
<dbReference type="GO" id="GO:0042734">
    <property type="term" value="C:presynaptic membrane"/>
    <property type="evidence" value="ECO:0007669"/>
    <property type="project" value="TreeGrafter"/>
</dbReference>
<evidence type="ECO:0000259" key="12">
    <source>
        <dbReference type="PROSITE" id="PS50916"/>
    </source>
</evidence>
<feature type="compositionally biased region" description="Polar residues" evidence="8">
    <location>
        <begin position="467"/>
        <end position="476"/>
    </location>
</feature>
<evidence type="ECO:0000256" key="4">
    <source>
        <dbReference type="ARBA" id="ARBA00022833"/>
    </source>
</evidence>
<dbReference type="GO" id="GO:0031267">
    <property type="term" value="F:small GTPase binding"/>
    <property type="evidence" value="ECO:0007669"/>
    <property type="project" value="InterPro"/>
</dbReference>
<dbReference type="PROSITE" id="PS50004">
    <property type="entry name" value="C2"/>
    <property type="match status" value="2"/>
</dbReference>
<keyword evidence="3 7" id="KW-0863">Zinc-finger</keyword>
<evidence type="ECO:0000256" key="7">
    <source>
        <dbReference type="PROSITE-ProRule" id="PRU00091"/>
    </source>
</evidence>
<keyword evidence="1" id="KW-0479">Metal-binding</keyword>
<feature type="compositionally biased region" description="Basic residues" evidence="8">
    <location>
        <begin position="481"/>
        <end position="499"/>
    </location>
</feature>
<dbReference type="GO" id="GO:0048788">
    <property type="term" value="C:cytoskeleton of presynaptic active zone"/>
    <property type="evidence" value="ECO:0007669"/>
    <property type="project" value="TreeGrafter"/>
</dbReference>
<dbReference type="GO" id="GO:0050806">
    <property type="term" value="P:positive regulation of synaptic transmission"/>
    <property type="evidence" value="ECO:0007669"/>
    <property type="project" value="TreeGrafter"/>
</dbReference>
<organism evidence="13 14">
    <name type="scientific">Galendromus occidentalis</name>
    <name type="common">western predatory mite</name>
    <dbReference type="NCBI Taxonomy" id="34638"/>
    <lineage>
        <taxon>Eukaryota</taxon>
        <taxon>Metazoa</taxon>
        <taxon>Ecdysozoa</taxon>
        <taxon>Arthropoda</taxon>
        <taxon>Chelicerata</taxon>
        <taxon>Arachnida</taxon>
        <taxon>Acari</taxon>
        <taxon>Parasitiformes</taxon>
        <taxon>Mesostigmata</taxon>
        <taxon>Gamasina</taxon>
        <taxon>Phytoseioidea</taxon>
        <taxon>Phytoseiidae</taxon>
        <taxon>Typhlodrominae</taxon>
        <taxon>Galendromus</taxon>
    </lineage>
</organism>
<evidence type="ECO:0000313" key="14">
    <source>
        <dbReference type="RefSeq" id="XP_028968734.1"/>
    </source>
</evidence>
<dbReference type="Gene3D" id="2.30.42.10">
    <property type="match status" value="1"/>
</dbReference>
<dbReference type="InterPro" id="IPR001478">
    <property type="entry name" value="PDZ"/>
</dbReference>
<dbReference type="SMART" id="SM00228">
    <property type="entry name" value="PDZ"/>
    <property type="match status" value="1"/>
</dbReference>
<feature type="compositionally biased region" description="Low complexity" evidence="8">
    <location>
        <begin position="1109"/>
        <end position="1118"/>
    </location>
</feature>
<dbReference type="Gene3D" id="3.30.40.10">
    <property type="entry name" value="Zinc/RING finger domain, C3HC4 (zinc finger)"/>
    <property type="match status" value="1"/>
</dbReference>
<dbReference type="GeneID" id="100901138"/>
<dbReference type="InterPro" id="IPR013083">
    <property type="entry name" value="Znf_RING/FYVE/PHD"/>
</dbReference>
<dbReference type="InterPro" id="IPR039032">
    <property type="entry name" value="Rim-like"/>
</dbReference>
<dbReference type="PROSITE" id="PS50106">
    <property type="entry name" value="PDZ"/>
    <property type="match status" value="1"/>
</dbReference>
<keyword evidence="5" id="KW-0770">Synapse</keyword>
<dbReference type="InterPro" id="IPR035892">
    <property type="entry name" value="C2_domain_sf"/>
</dbReference>
<feature type="domain" description="RabBD" evidence="12">
    <location>
        <begin position="12"/>
        <end position="198"/>
    </location>
</feature>
<dbReference type="KEGG" id="goe:100901138"/>
<feature type="domain" description="PDZ" evidence="10">
    <location>
        <begin position="573"/>
        <end position="672"/>
    </location>
</feature>
<dbReference type="Pfam" id="PF00595">
    <property type="entry name" value="PDZ"/>
    <property type="match status" value="1"/>
</dbReference>
<feature type="domain" description="FYVE-type" evidence="11">
    <location>
        <begin position="130"/>
        <end position="186"/>
    </location>
</feature>